<dbReference type="OMA" id="PPISCAI"/>
<sequence length="174" mass="18769">MSYDGSSRGAVSMFDDEQVKGRVWLYQQSPYHQVQMIGDLAFVRFQASKHGFHAHEFGNLTEGCISTGAHFNPYGSTHGGLDTPTRHLGDFGNIEVDSSGGAHLDLTLPKNVSLLGDLSLVGRSLVIHEKEDDLGKGSDPESKITGNAGPPISCAIIGMADSKTAAMWCRRQHL</sequence>
<dbReference type="CDD" id="cd00305">
    <property type="entry name" value="Cu-Zn_Superoxide_Dismutase"/>
    <property type="match status" value="1"/>
</dbReference>
<proteinExistence type="predicted"/>
<dbReference type="Gene3D" id="2.60.40.200">
    <property type="entry name" value="Superoxide dismutase, copper/zinc binding domain"/>
    <property type="match status" value="1"/>
</dbReference>
<dbReference type="PANTHER" id="PTHR10003">
    <property type="entry name" value="SUPEROXIDE DISMUTASE CU-ZN -RELATED"/>
    <property type="match status" value="1"/>
</dbReference>
<dbReference type="EMBL" id="JWZT01002990">
    <property type="protein sequence ID" value="KII67958.1"/>
    <property type="molecule type" value="Genomic_DNA"/>
</dbReference>
<dbReference type="InterPro" id="IPR036423">
    <property type="entry name" value="SOD-like_Cu/Zn_dom_sf"/>
</dbReference>
<reference evidence="2 3" key="1">
    <citation type="journal article" date="2014" name="Genome Biol. Evol.">
        <title>The genome of the myxosporean Thelohanellus kitauei shows adaptations to nutrient acquisition within its fish host.</title>
        <authorList>
            <person name="Yang Y."/>
            <person name="Xiong J."/>
            <person name="Zhou Z."/>
            <person name="Huo F."/>
            <person name="Miao W."/>
            <person name="Ran C."/>
            <person name="Liu Y."/>
            <person name="Zhang J."/>
            <person name="Feng J."/>
            <person name="Wang M."/>
            <person name="Wang M."/>
            <person name="Wang L."/>
            <person name="Yao B."/>
        </authorList>
    </citation>
    <scope>NUCLEOTIDE SEQUENCE [LARGE SCALE GENOMIC DNA]</scope>
    <source>
        <strain evidence="2">Wuqing</strain>
    </source>
</reference>
<keyword evidence="3" id="KW-1185">Reference proteome</keyword>
<dbReference type="OrthoDB" id="2015551at2759"/>
<dbReference type="Pfam" id="PF00080">
    <property type="entry name" value="Sod_Cu"/>
    <property type="match status" value="1"/>
</dbReference>
<evidence type="ECO:0000313" key="3">
    <source>
        <dbReference type="Proteomes" id="UP000031668"/>
    </source>
</evidence>
<gene>
    <name evidence="2" type="ORF">RF11_01959</name>
</gene>
<evidence type="ECO:0000259" key="1">
    <source>
        <dbReference type="Pfam" id="PF00080"/>
    </source>
</evidence>
<dbReference type="GO" id="GO:0005507">
    <property type="term" value="F:copper ion binding"/>
    <property type="evidence" value="ECO:0007669"/>
    <property type="project" value="InterPro"/>
</dbReference>
<name>A0A0C2JFB8_THEKT</name>
<dbReference type="SUPFAM" id="SSF49329">
    <property type="entry name" value="Cu,Zn superoxide dismutase-like"/>
    <property type="match status" value="1"/>
</dbReference>
<dbReference type="Proteomes" id="UP000031668">
    <property type="component" value="Unassembled WGS sequence"/>
</dbReference>
<accession>A0A0C2JFB8</accession>
<comment type="caution">
    <text evidence="2">The sequence shown here is derived from an EMBL/GenBank/DDBJ whole genome shotgun (WGS) entry which is preliminary data.</text>
</comment>
<dbReference type="GO" id="GO:0006801">
    <property type="term" value="P:superoxide metabolic process"/>
    <property type="evidence" value="ECO:0007669"/>
    <property type="project" value="InterPro"/>
</dbReference>
<feature type="domain" description="Superoxide dismutase copper/zinc binding" evidence="1">
    <location>
        <begin position="19"/>
        <end position="157"/>
    </location>
</feature>
<dbReference type="PRINTS" id="PR00068">
    <property type="entry name" value="CUZNDISMTASE"/>
</dbReference>
<protein>
    <submittedName>
        <fullName evidence="2">Superoxide dismutase [Cu-Zn]</fullName>
    </submittedName>
</protein>
<organism evidence="2 3">
    <name type="scientific">Thelohanellus kitauei</name>
    <name type="common">Myxosporean</name>
    <dbReference type="NCBI Taxonomy" id="669202"/>
    <lineage>
        <taxon>Eukaryota</taxon>
        <taxon>Metazoa</taxon>
        <taxon>Cnidaria</taxon>
        <taxon>Myxozoa</taxon>
        <taxon>Myxosporea</taxon>
        <taxon>Bivalvulida</taxon>
        <taxon>Platysporina</taxon>
        <taxon>Myxobolidae</taxon>
        <taxon>Thelohanellus</taxon>
    </lineage>
</organism>
<dbReference type="InterPro" id="IPR024134">
    <property type="entry name" value="SOD_Cu/Zn_/chaperone"/>
</dbReference>
<dbReference type="InterPro" id="IPR001424">
    <property type="entry name" value="SOD_Cu_Zn_dom"/>
</dbReference>
<evidence type="ECO:0000313" key="2">
    <source>
        <dbReference type="EMBL" id="KII67958.1"/>
    </source>
</evidence>
<dbReference type="AlphaFoldDB" id="A0A0C2JFB8"/>